<gene>
    <name evidence="2" type="ORF">AVDCRST_MAG22-3669</name>
</gene>
<dbReference type="Pfam" id="PF24249">
    <property type="entry name" value="DUF7452"/>
    <property type="match status" value="1"/>
</dbReference>
<evidence type="ECO:0000313" key="2">
    <source>
        <dbReference type="EMBL" id="CAA9435980.1"/>
    </source>
</evidence>
<name>A0A6J4QBI7_9ACTN</name>
<evidence type="ECO:0000259" key="1">
    <source>
        <dbReference type="Pfam" id="PF24249"/>
    </source>
</evidence>
<sequence>MSTGGATYGHNIGVWFEPRTQRWAIFNQDRAAVPAGSIFEVFIPQRSERFVHRSEPANTGADSTYLDDPITRGDPEILLTVTQNWNPGGGGGIYNDHPIGVRYDEGVGKWIIYNRDGAPMPTRAAFNVAVSDGGESAG</sequence>
<dbReference type="InterPro" id="IPR055875">
    <property type="entry name" value="DUF7452"/>
</dbReference>
<dbReference type="EMBL" id="CADCUV010000178">
    <property type="protein sequence ID" value="CAA9435980.1"/>
    <property type="molecule type" value="Genomic_DNA"/>
</dbReference>
<protein>
    <recommendedName>
        <fullName evidence="1">DUF7452 domain-containing protein</fullName>
    </recommendedName>
</protein>
<proteinExistence type="predicted"/>
<reference evidence="2" key="1">
    <citation type="submission" date="2020-02" db="EMBL/GenBank/DDBJ databases">
        <authorList>
            <person name="Meier V. D."/>
        </authorList>
    </citation>
    <scope>NUCLEOTIDE SEQUENCE</scope>
    <source>
        <strain evidence="2">AVDCRST_MAG22</strain>
    </source>
</reference>
<accession>A0A6J4QBI7</accession>
<feature type="domain" description="DUF7452" evidence="1">
    <location>
        <begin position="13"/>
        <end position="130"/>
    </location>
</feature>
<dbReference type="AlphaFoldDB" id="A0A6J4QBI7"/>
<organism evidence="2">
    <name type="scientific">uncultured Rubrobacteraceae bacterium</name>
    <dbReference type="NCBI Taxonomy" id="349277"/>
    <lineage>
        <taxon>Bacteria</taxon>
        <taxon>Bacillati</taxon>
        <taxon>Actinomycetota</taxon>
        <taxon>Rubrobacteria</taxon>
        <taxon>Rubrobacterales</taxon>
        <taxon>Rubrobacteraceae</taxon>
        <taxon>environmental samples</taxon>
    </lineage>
</organism>